<evidence type="ECO:0000256" key="1">
    <source>
        <dbReference type="ARBA" id="ARBA00009636"/>
    </source>
</evidence>
<dbReference type="EMBL" id="BPVZ01000003">
    <property type="protein sequence ID" value="GKU89484.1"/>
    <property type="molecule type" value="Genomic_DNA"/>
</dbReference>
<evidence type="ECO:0008006" key="7">
    <source>
        <dbReference type="Google" id="ProtNLM"/>
    </source>
</evidence>
<evidence type="ECO:0000256" key="3">
    <source>
        <dbReference type="ARBA" id="ARBA00022741"/>
    </source>
</evidence>
<keyword evidence="3" id="KW-0547">Nucleotide-binding</keyword>
<evidence type="ECO:0000256" key="4">
    <source>
        <dbReference type="ARBA" id="ARBA00023134"/>
    </source>
</evidence>
<dbReference type="PRINTS" id="PR01163">
    <property type="entry name" value="BETATUBULIN"/>
</dbReference>
<dbReference type="GO" id="GO:0007017">
    <property type="term" value="P:microtubule-based process"/>
    <property type="evidence" value="ECO:0007669"/>
    <property type="project" value="InterPro"/>
</dbReference>
<comment type="caution">
    <text evidence="5">The sequence shown here is derived from an EMBL/GenBank/DDBJ whole genome shotgun (WGS) entry which is preliminary data.</text>
</comment>
<dbReference type="InterPro" id="IPR036525">
    <property type="entry name" value="Tubulin/FtsZ_GTPase_sf"/>
</dbReference>
<keyword evidence="4" id="KW-0342">GTP-binding</keyword>
<organism evidence="5 6">
    <name type="scientific">Rubroshorea leprosula</name>
    <dbReference type="NCBI Taxonomy" id="152421"/>
    <lineage>
        <taxon>Eukaryota</taxon>
        <taxon>Viridiplantae</taxon>
        <taxon>Streptophyta</taxon>
        <taxon>Embryophyta</taxon>
        <taxon>Tracheophyta</taxon>
        <taxon>Spermatophyta</taxon>
        <taxon>Magnoliopsida</taxon>
        <taxon>eudicotyledons</taxon>
        <taxon>Gunneridae</taxon>
        <taxon>Pentapetalae</taxon>
        <taxon>rosids</taxon>
        <taxon>malvids</taxon>
        <taxon>Malvales</taxon>
        <taxon>Dipterocarpaceae</taxon>
        <taxon>Rubroshorea</taxon>
    </lineage>
</organism>
<gene>
    <name evidence="5" type="ORF">SLEP1_g3617</name>
</gene>
<dbReference type="GO" id="GO:0005525">
    <property type="term" value="F:GTP binding"/>
    <property type="evidence" value="ECO:0007669"/>
    <property type="project" value="UniProtKB-KW"/>
</dbReference>
<dbReference type="PRINTS" id="PR01161">
    <property type="entry name" value="TUBULIN"/>
</dbReference>
<dbReference type="AlphaFoldDB" id="A0AAV5HWG6"/>
<keyword evidence="6" id="KW-1185">Reference proteome</keyword>
<dbReference type="PANTHER" id="PTHR11588">
    <property type="entry name" value="TUBULIN"/>
    <property type="match status" value="1"/>
</dbReference>
<dbReference type="InterPro" id="IPR000217">
    <property type="entry name" value="Tubulin"/>
</dbReference>
<keyword evidence="2" id="KW-0493">Microtubule</keyword>
<dbReference type="GO" id="GO:0005874">
    <property type="term" value="C:microtubule"/>
    <property type="evidence" value="ECO:0007669"/>
    <property type="project" value="UniProtKB-KW"/>
</dbReference>
<dbReference type="SUPFAM" id="SSF52490">
    <property type="entry name" value="Tubulin nucleotide-binding domain-like"/>
    <property type="match status" value="1"/>
</dbReference>
<proteinExistence type="inferred from homology"/>
<dbReference type="GO" id="GO:0005200">
    <property type="term" value="F:structural constituent of cytoskeleton"/>
    <property type="evidence" value="ECO:0007669"/>
    <property type="project" value="InterPro"/>
</dbReference>
<accession>A0AAV5HWG6</accession>
<name>A0AAV5HWG6_9ROSI</name>
<dbReference type="Gene3D" id="3.40.50.1440">
    <property type="entry name" value="Tubulin/FtsZ, GTPase domain"/>
    <property type="match status" value="1"/>
</dbReference>
<protein>
    <recommendedName>
        <fullName evidence="7">Tubulin/FtsZ GTPase domain-containing protein</fullName>
    </recommendedName>
</protein>
<comment type="similarity">
    <text evidence="1">Belongs to the tubulin family.</text>
</comment>
<dbReference type="GO" id="GO:0003924">
    <property type="term" value="F:GTPase activity"/>
    <property type="evidence" value="ECO:0007669"/>
    <property type="project" value="InterPro"/>
</dbReference>
<sequence length="282" mass="30953">MCTVGLRQVRRNPGLGFEELTPGFLRTQHAWACVLCTLFSLSPPLIDVSIKSSSLVFCLFAEKVGWKIREIADSGILVFEISYLIVIFVFGQSGAGNNWAKGHYTEGVELIDAVLDVVRKEAENCDLSQALVLGSFEPTVGPTKKLAASRLPARGVPSWHARLSKNSELALTCAYLTKANGARATRDVPALNFASFPQLENVEEIRICSALSVRLLLLPVCGCEFWAFLVCVIAPPGSRWLPQPASSDSCGWKIVVPDRSVNLALRLSLRFMRMRACLLEID</sequence>
<evidence type="ECO:0000256" key="2">
    <source>
        <dbReference type="ARBA" id="ARBA00022701"/>
    </source>
</evidence>
<evidence type="ECO:0000313" key="6">
    <source>
        <dbReference type="Proteomes" id="UP001054252"/>
    </source>
</evidence>
<evidence type="ECO:0000313" key="5">
    <source>
        <dbReference type="EMBL" id="GKU89484.1"/>
    </source>
</evidence>
<dbReference type="Proteomes" id="UP001054252">
    <property type="component" value="Unassembled WGS sequence"/>
</dbReference>
<dbReference type="InterPro" id="IPR002453">
    <property type="entry name" value="Beta_tubulin"/>
</dbReference>
<reference evidence="5 6" key="1">
    <citation type="journal article" date="2021" name="Commun. Biol.">
        <title>The genome of Shorea leprosula (Dipterocarpaceae) highlights the ecological relevance of drought in aseasonal tropical rainforests.</title>
        <authorList>
            <person name="Ng K.K.S."/>
            <person name="Kobayashi M.J."/>
            <person name="Fawcett J.A."/>
            <person name="Hatakeyama M."/>
            <person name="Paape T."/>
            <person name="Ng C.H."/>
            <person name="Ang C.C."/>
            <person name="Tnah L.H."/>
            <person name="Lee C.T."/>
            <person name="Nishiyama T."/>
            <person name="Sese J."/>
            <person name="O'Brien M.J."/>
            <person name="Copetti D."/>
            <person name="Mohd Noor M.I."/>
            <person name="Ong R.C."/>
            <person name="Putra M."/>
            <person name="Sireger I.Z."/>
            <person name="Indrioko S."/>
            <person name="Kosugi Y."/>
            <person name="Izuno A."/>
            <person name="Isagi Y."/>
            <person name="Lee S.L."/>
            <person name="Shimizu K.K."/>
        </authorList>
    </citation>
    <scope>NUCLEOTIDE SEQUENCE [LARGE SCALE GENOMIC DNA]</scope>
    <source>
        <strain evidence="5">214</strain>
    </source>
</reference>